<evidence type="ECO:0000256" key="3">
    <source>
        <dbReference type="ARBA" id="ARBA00004123"/>
    </source>
</evidence>
<evidence type="ECO:0000256" key="6">
    <source>
        <dbReference type="ARBA" id="ARBA00022664"/>
    </source>
</evidence>
<dbReference type="GO" id="GO:0031123">
    <property type="term" value="P:RNA 3'-end processing"/>
    <property type="evidence" value="ECO:0007669"/>
    <property type="project" value="InterPro"/>
</dbReference>
<proteinExistence type="inferred from homology"/>
<organism evidence="19 20">
    <name type="scientific">Morella rubra</name>
    <name type="common">Chinese bayberry</name>
    <dbReference type="NCBI Taxonomy" id="262757"/>
    <lineage>
        <taxon>Eukaryota</taxon>
        <taxon>Viridiplantae</taxon>
        <taxon>Streptophyta</taxon>
        <taxon>Embryophyta</taxon>
        <taxon>Tracheophyta</taxon>
        <taxon>Spermatophyta</taxon>
        <taxon>Magnoliopsida</taxon>
        <taxon>eudicotyledons</taxon>
        <taxon>Gunneridae</taxon>
        <taxon>Pentapetalae</taxon>
        <taxon>rosids</taxon>
        <taxon>fabids</taxon>
        <taxon>Fagales</taxon>
        <taxon>Myricaceae</taxon>
        <taxon>Morella</taxon>
    </lineage>
</organism>
<evidence type="ECO:0000256" key="15">
    <source>
        <dbReference type="SAM" id="MobiDB-lite"/>
    </source>
</evidence>
<comment type="subcellular location">
    <subcellularLocation>
        <location evidence="3">Nucleus</location>
    </subcellularLocation>
</comment>
<dbReference type="SUPFAM" id="SSF81631">
    <property type="entry name" value="PAP/OAS1 substrate-binding domain"/>
    <property type="match status" value="1"/>
</dbReference>
<comment type="similarity">
    <text evidence="4">Belongs to the poly(A) polymerase family.</text>
</comment>
<dbReference type="FunFam" id="3.30.460.10:FF:000002">
    <property type="entry name" value="Poly(A) polymerase alpha, putative"/>
    <property type="match status" value="1"/>
</dbReference>
<dbReference type="Gene3D" id="3.30.460.10">
    <property type="entry name" value="Beta Polymerase, domain 2"/>
    <property type="match status" value="1"/>
</dbReference>
<evidence type="ECO:0000256" key="1">
    <source>
        <dbReference type="ARBA" id="ARBA00001936"/>
    </source>
</evidence>
<sequence>MVRSEGLSASAAKQYGVTESISMAGPTEADRQRNNELEKFLAGAGLYESEEEATKREDVLRRIRQIVKDWVKKLTRLRGYTDQMVDDANAVILTFGSYRLGVHDPGADIDALCIGPSYVNREEDFFFLLHDILAEMEEVMELQPVPNAHVPVMKFKFDGISIDLLYASISLLVVPEDLDISDVSVLYNVDERTVRSLNGCRVADQILKLVPNVEHFRTTLRCLKFWAKRRGVYSNVTGFLGGVNWALLVARVCQLYPNAVPSMLVARFFRVYTQWRWPNPVMLCAIEEDKLGFVVWDPRKNPRDRTHHMPIITPAYPCMNSSYNVSISTLRVMMEQFQHGNNICEEIELNKAQWSALFEPYMFFESYKNYLQVDIVAVDNDDLLAWKGWVESRLRQLTLMIERDTFGKLQCHPYPHEFLDTSKQCAHCAFFMGLQRKQGEMIQEGQQFDIRGTVDEFKQSVNMFMGWKPGMEIFVFHVRRRQIPSYVFPDGYKRSRPSRLTAHKLSNGCSEVGGTGSGERCLLKRKKDSDERSLPRKQRSISPWSPESVSPESGTSSGERCIERKNDTDVQGVLEKGLSISPQRQDAISPEIISNKFIGMSPEHLASHTLGNKANNSKVEGLESNGSSARAGSVRKELHWIKGDKGSDRELAEAEKGMLWPESDTACTPNSSITTTLTSEGSSCEDGGFGSVVGSCEGNTGSVGDSIEQITNLGSSLGELCEAHSVLPLENGYGSCNGVSQDGFPKELEVQPNAEFVMVINSEGGVDAETVQKPVMRHQFELNCYGMKDQKLDRLQSLAVKTCLSEREARKPVVRACSLVCL</sequence>
<dbReference type="Pfam" id="PF20750">
    <property type="entry name" value="PAP_NTPase"/>
    <property type="match status" value="1"/>
</dbReference>
<dbReference type="AlphaFoldDB" id="A0A6A1VZT1"/>
<dbReference type="FunFam" id="3.30.70.590:FF:000002">
    <property type="entry name" value="Nuclear poly(A) polymerase 4"/>
    <property type="match status" value="1"/>
</dbReference>
<keyword evidence="10" id="KW-0547">Nucleotide-binding</keyword>
<evidence type="ECO:0000256" key="9">
    <source>
        <dbReference type="ARBA" id="ARBA00022723"/>
    </source>
</evidence>
<evidence type="ECO:0000256" key="11">
    <source>
        <dbReference type="ARBA" id="ARBA00022840"/>
    </source>
</evidence>
<feature type="region of interest" description="Disordered" evidence="15">
    <location>
        <begin position="520"/>
        <end position="567"/>
    </location>
</feature>
<dbReference type="Gene3D" id="3.30.70.590">
    <property type="entry name" value="Poly(A) polymerase predicted RNA binding domain"/>
    <property type="match status" value="1"/>
</dbReference>
<comment type="cofactor">
    <cofactor evidence="2">
        <name>Mg(2+)</name>
        <dbReference type="ChEBI" id="CHEBI:18420"/>
    </cofactor>
</comment>
<name>A0A6A1VZT1_9ROSI</name>
<dbReference type="EMBL" id="RXIC02000021">
    <property type="protein sequence ID" value="KAB1218494.1"/>
    <property type="molecule type" value="Genomic_DNA"/>
</dbReference>
<dbReference type="GO" id="GO:0005524">
    <property type="term" value="F:ATP binding"/>
    <property type="evidence" value="ECO:0007669"/>
    <property type="project" value="UniProtKB-KW"/>
</dbReference>
<dbReference type="FunFam" id="1.10.1410.10:FF:000001">
    <property type="entry name" value="Putative poly(A) polymerase gamma"/>
    <property type="match status" value="1"/>
</dbReference>
<reference evidence="19 20" key="1">
    <citation type="journal article" date="2019" name="Plant Biotechnol. J.">
        <title>The red bayberry genome and genetic basis of sex determination.</title>
        <authorList>
            <person name="Jia H.M."/>
            <person name="Jia H.J."/>
            <person name="Cai Q.L."/>
            <person name="Wang Y."/>
            <person name="Zhao H.B."/>
            <person name="Yang W.F."/>
            <person name="Wang G.Y."/>
            <person name="Li Y.H."/>
            <person name="Zhan D.L."/>
            <person name="Shen Y.T."/>
            <person name="Niu Q.F."/>
            <person name="Chang L."/>
            <person name="Qiu J."/>
            <person name="Zhao L."/>
            <person name="Xie H.B."/>
            <person name="Fu W.Y."/>
            <person name="Jin J."/>
            <person name="Li X.W."/>
            <person name="Jiao Y."/>
            <person name="Zhou C.C."/>
            <person name="Tu T."/>
            <person name="Chai C.Y."/>
            <person name="Gao J.L."/>
            <person name="Fan L.J."/>
            <person name="van de Weg E."/>
            <person name="Wang J.Y."/>
            <person name="Gao Z.S."/>
        </authorList>
    </citation>
    <scope>NUCLEOTIDE SEQUENCE [LARGE SCALE GENOMIC DNA]</scope>
    <source>
        <tissue evidence="19">Leaves</tissue>
    </source>
</reference>
<dbReference type="Proteomes" id="UP000516437">
    <property type="component" value="Chromosome 3"/>
</dbReference>
<dbReference type="PANTHER" id="PTHR10682:SF22">
    <property type="entry name" value="POLYNUCLEOTIDE ADENYLYLTRANSFERASE"/>
    <property type="match status" value="1"/>
</dbReference>
<evidence type="ECO:0000256" key="5">
    <source>
        <dbReference type="ARBA" id="ARBA00012388"/>
    </source>
</evidence>
<dbReference type="Gene3D" id="1.10.1410.10">
    <property type="match status" value="1"/>
</dbReference>
<evidence type="ECO:0000256" key="7">
    <source>
        <dbReference type="ARBA" id="ARBA00022679"/>
    </source>
</evidence>
<dbReference type="InterPro" id="IPR048840">
    <property type="entry name" value="PolA_pol_NTPase"/>
</dbReference>
<keyword evidence="7" id="KW-0808">Transferase</keyword>
<evidence type="ECO:0000259" key="18">
    <source>
        <dbReference type="Pfam" id="PF20750"/>
    </source>
</evidence>
<comment type="cofactor">
    <cofactor evidence="1">
        <name>Mn(2+)</name>
        <dbReference type="ChEBI" id="CHEBI:29035"/>
    </cofactor>
</comment>
<comment type="caution">
    <text evidence="19">The sequence shown here is derived from an EMBL/GenBank/DDBJ whole genome shotgun (WGS) entry which is preliminary data.</text>
</comment>
<evidence type="ECO:0000256" key="8">
    <source>
        <dbReference type="ARBA" id="ARBA00022695"/>
    </source>
</evidence>
<keyword evidence="13" id="KW-0539">Nucleus</keyword>
<evidence type="ECO:0000313" key="19">
    <source>
        <dbReference type="EMBL" id="KAB1218494.1"/>
    </source>
</evidence>
<gene>
    <name evidence="19" type="ORF">CJ030_MR3G026374</name>
</gene>
<keyword evidence="9" id="KW-0479">Metal-binding</keyword>
<dbReference type="InterPro" id="IPR007012">
    <property type="entry name" value="PolA_pol_cen_dom"/>
</dbReference>
<dbReference type="SUPFAM" id="SSF55003">
    <property type="entry name" value="PAP/Archaeal CCA-adding enzyme, C-terminal domain"/>
    <property type="match status" value="1"/>
</dbReference>
<dbReference type="InterPro" id="IPR011068">
    <property type="entry name" value="NuclTrfase_I-like_C"/>
</dbReference>
<keyword evidence="20" id="KW-1185">Reference proteome</keyword>
<keyword evidence="6" id="KW-0507">mRNA processing</keyword>
<comment type="catalytic activity">
    <reaction evidence="14">
        <text>RNA(n) + ATP = RNA(n)-3'-adenine ribonucleotide + diphosphate</text>
        <dbReference type="Rhea" id="RHEA:11332"/>
        <dbReference type="Rhea" id="RHEA-COMP:14527"/>
        <dbReference type="Rhea" id="RHEA-COMP:17347"/>
        <dbReference type="ChEBI" id="CHEBI:30616"/>
        <dbReference type="ChEBI" id="CHEBI:33019"/>
        <dbReference type="ChEBI" id="CHEBI:140395"/>
        <dbReference type="ChEBI" id="CHEBI:173115"/>
        <dbReference type="EC" id="2.7.7.19"/>
    </reaction>
</comment>
<feature type="compositionally biased region" description="Low complexity" evidence="15">
    <location>
        <begin position="540"/>
        <end position="553"/>
    </location>
</feature>
<dbReference type="SUPFAM" id="SSF81301">
    <property type="entry name" value="Nucleotidyltransferase"/>
    <property type="match status" value="1"/>
</dbReference>
<dbReference type="InterPro" id="IPR043519">
    <property type="entry name" value="NT_sf"/>
</dbReference>
<protein>
    <recommendedName>
        <fullName evidence="5">polynucleotide adenylyltransferase</fullName>
        <ecNumber evidence="5">2.7.7.19</ecNumber>
    </recommendedName>
</protein>
<feature type="domain" description="Poly(A) polymerase nucleotidyltransferase" evidence="18">
    <location>
        <begin position="16"/>
        <end position="210"/>
    </location>
</feature>
<keyword evidence="12" id="KW-0460">Magnesium</keyword>
<dbReference type="Pfam" id="PF04928">
    <property type="entry name" value="PAP_central"/>
    <property type="match status" value="1"/>
</dbReference>
<evidence type="ECO:0000256" key="13">
    <source>
        <dbReference type="ARBA" id="ARBA00023242"/>
    </source>
</evidence>
<feature type="domain" description="Poly(A) polymerase RNA-binding" evidence="16">
    <location>
        <begin position="363"/>
        <end position="421"/>
    </location>
</feature>
<dbReference type="OrthoDB" id="412748at2759"/>
<evidence type="ECO:0000259" key="16">
    <source>
        <dbReference type="Pfam" id="PF04926"/>
    </source>
</evidence>
<dbReference type="InterPro" id="IPR007010">
    <property type="entry name" value="PolA_pol_RNA-bd_dom"/>
</dbReference>
<dbReference type="EC" id="2.7.7.19" evidence="5"/>
<dbReference type="PANTHER" id="PTHR10682">
    <property type="entry name" value="POLY A POLYMERASE"/>
    <property type="match status" value="1"/>
</dbReference>
<evidence type="ECO:0000256" key="2">
    <source>
        <dbReference type="ARBA" id="ARBA00001946"/>
    </source>
</evidence>
<feature type="domain" description="Poly(A) polymerase central" evidence="17">
    <location>
        <begin position="215"/>
        <end position="359"/>
    </location>
</feature>
<evidence type="ECO:0000256" key="4">
    <source>
        <dbReference type="ARBA" id="ARBA00010912"/>
    </source>
</evidence>
<evidence type="ECO:0000313" key="20">
    <source>
        <dbReference type="Proteomes" id="UP000516437"/>
    </source>
</evidence>
<evidence type="ECO:0000256" key="12">
    <source>
        <dbReference type="ARBA" id="ARBA00022842"/>
    </source>
</evidence>
<feature type="domain" description="Poly(A) polymerase RNA-binding" evidence="16">
    <location>
        <begin position="422"/>
        <end position="495"/>
    </location>
</feature>
<dbReference type="GO" id="GO:0005634">
    <property type="term" value="C:nucleus"/>
    <property type="evidence" value="ECO:0007669"/>
    <property type="project" value="UniProtKB-SubCell"/>
</dbReference>
<dbReference type="CDD" id="cd05402">
    <property type="entry name" value="NT_PAP_TUTase"/>
    <property type="match status" value="1"/>
</dbReference>
<evidence type="ECO:0000259" key="17">
    <source>
        <dbReference type="Pfam" id="PF04928"/>
    </source>
</evidence>
<evidence type="ECO:0000256" key="10">
    <source>
        <dbReference type="ARBA" id="ARBA00022741"/>
    </source>
</evidence>
<dbReference type="Pfam" id="PF04926">
    <property type="entry name" value="PAP_RNA-bind"/>
    <property type="match status" value="2"/>
</dbReference>
<evidence type="ECO:0000256" key="14">
    <source>
        <dbReference type="ARBA" id="ARBA00048830"/>
    </source>
</evidence>
<keyword evidence="11" id="KW-0067">ATP-binding</keyword>
<keyword evidence="8" id="KW-0548">Nucleotidyltransferase</keyword>
<accession>A0A6A1VZT1</accession>
<dbReference type="GO" id="GO:0003723">
    <property type="term" value="F:RNA binding"/>
    <property type="evidence" value="ECO:0007669"/>
    <property type="project" value="InterPro"/>
</dbReference>
<dbReference type="GO" id="GO:1990817">
    <property type="term" value="F:poly(A) RNA polymerase activity"/>
    <property type="evidence" value="ECO:0007669"/>
    <property type="project" value="UniProtKB-EC"/>
</dbReference>
<dbReference type="GO" id="GO:0046872">
    <property type="term" value="F:metal ion binding"/>
    <property type="evidence" value="ECO:0007669"/>
    <property type="project" value="UniProtKB-KW"/>
</dbReference>
<dbReference type="GO" id="GO:0006397">
    <property type="term" value="P:mRNA processing"/>
    <property type="evidence" value="ECO:0007669"/>
    <property type="project" value="UniProtKB-KW"/>
</dbReference>